<dbReference type="Proteomes" id="UP001168540">
    <property type="component" value="Unassembled WGS sequence"/>
</dbReference>
<dbReference type="Gene3D" id="3.40.1090.10">
    <property type="entry name" value="Cytosolic phospholipase A2 catalytic domain"/>
    <property type="match status" value="2"/>
</dbReference>
<feature type="short sequence motif" description="GXSXG" evidence="4">
    <location>
        <begin position="46"/>
        <end position="50"/>
    </location>
</feature>
<evidence type="ECO:0000313" key="6">
    <source>
        <dbReference type="EMBL" id="MDN0076320.1"/>
    </source>
</evidence>
<evidence type="ECO:0000256" key="2">
    <source>
        <dbReference type="ARBA" id="ARBA00022963"/>
    </source>
</evidence>
<evidence type="ECO:0000313" key="7">
    <source>
        <dbReference type="EMBL" id="MDN0076809.1"/>
    </source>
</evidence>
<sequence>MQAKPSPAIRRINIALQGGGSHGAFSWGVLDRLLEDGRIEVDGICGTSAGAINATVLAYGLASGGGEGARRALETLWRQISDAARLSPLQPSWLDRMMGCGNMDLSPAWLMFDHLTRFFSPYQLNPCNLNPLRDVLLAVVDFEVLQNCRSVKLFLCATNVLSGRIRVFTTSEICVQAVLASSCLPFLFQAVEIDNEYYWDGGYMGNPPIYPLIYDTDSSDVLIIRINPIRIPEVPTTARQILDRINTLSFNSSLMREMRAVDFITRLIDKGALDPASYRRMLIHSIDAEAEMAQLGVSSKFNADWGFLREVFALGRERADAWLTANFDALGQRSSIDIADTFL</sequence>
<keyword evidence="2 4" id="KW-0442">Lipid degradation</keyword>
<dbReference type="PANTHER" id="PTHR14226:SF78">
    <property type="entry name" value="SLR0060 PROTEIN"/>
    <property type="match status" value="1"/>
</dbReference>
<dbReference type="PANTHER" id="PTHR14226">
    <property type="entry name" value="NEUROPATHY TARGET ESTERASE/SWISS CHEESE D.MELANOGASTER"/>
    <property type="match status" value="1"/>
</dbReference>
<keyword evidence="3 4" id="KW-0443">Lipid metabolism</keyword>
<evidence type="ECO:0000256" key="3">
    <source>
        <dbReference type="ARBA" id="ARBA00023098"/>
    </source>
</evidence>
<evidence type="ECO:0000259" key="5">
    <source>
        <dbReference type="PROSITE" id="PS51635"/>
    </source>
</evidence>
<dbReference type="Pfam" id="PF01734">
    <property type="entry name" value="Patatin"/>
    <property type="match status" value="1"/>
</dbReference>
<keyword evidence="1 4" id="KW-0378">Hydrolase</keyword>
<dbReference type="PROSITE" id="PS51635">
    <property type="entry name" value="PNPLA"/>
    <property type="match status" value="1"/>
</dbReference>
<dbReference type="RefSeq" id="WP_289830974.1">
    <property type="nucleotide sequence ID" value="NZ_JAUEDK010000030.1"/>
</dbReference>
<evidence type="ECO:0000256" key="4">
    <source>
        <dbReference type="PROSITE-ProRule" id="PRU01161"/>
    </source>
</evidence>
<comment type="caution">
    <text evidence="7">The sequence shown here is derived from an EMBL/GenBank/DDBJ whole genome shotgun (WGS) entry which is preliminary data.</text>
</comment>
<feature type="short sequence motif" description="DGA/G" evidence="4">
    <location>
        <begin position="200"/>
        <end position="202"/>
    </location>
</feature>
<gene>
    <name evidence="6" type="ORF">QU481_15665</name>
    <name evidence="7" type="ORF">QU481_18325</name>
</gene>
<accession>A0ABT7XTE0</accession>
<reference evidence="7" key="1">
    <citation type="submission" date="2023-06" db="EMBL/GenBank/DDBJ databases">
        <authorList>
            <person name="Zhang S."/>
        </authorList>
    </citation>
    <scope>NUCLEOTIDE SEQUENCE</scope>
    <source>
        <strain evidence="7">SG2303</strain>
    </source>
</reference>
<dbReference type="InterPro" id="IPR050301">
    <property type="entry name" value="NTE"/>
</dbReference>
<feature type="active site" description="Nucleophile" evidence="4">
    <location>
        <position position="48"/>
    </location>
</feature>
<protein>
    <submittedName>
        <fullName evidence="7">Patatin-like phospholipase family protein</fullName>
    </submittedName>
</protein>
<dbReference type="EMBL" id="JAUEDK010000043">
    <property type="protein sequence ID" value="MDN0076809.1"/>
    <property type="molecule type" value="Genomic_DNA"/>
</dbReference>
<dbReference type="InterPro" id="IPR002641">
    <property type="entry name" value="PNPLA_dom"/>
</dbReference>
<dbReference type="EMBL" id="JAUEDK010000030">
    <property type="protein sequence ID" value="MDN0076320.1"/>
    <property type="molecule type" value="Genomic_DNA"/>
</dbReference>
<dbReference type="InterPro" id="IPR016035">
    <property type="entry name" value="Acyl_Trfase/lysoPLipase"/>
</dbReference>
<evidence type="ECO:0000313" key="8">
    <source>
        <dbReference type="Proteomes" id="UP001168540"/>
    </source>
</evidence>
<keyword evidence="8" id="KW-1185">Reference proteome</keyword>
<evidence type="ECO:0000256" key="1">
    <source>
        <dbReference type="ARBA" id="ARBA00022801"/>
    </source>
</evidence>
<organism evidence="7 8">
    <name type="scientific">Crenobacter oryzisoli</name>
    <dbReference type="NCBI Taxonomy" id="3056844"/>
    <lineage>
        <taxon>Bacteria</taxon>
        <taxon>Pseudomonadati</taxon>
        <taxon>Pseudomonadota</taxon>
        <taxon>Betaproteobacteria</taxon>
        <taxon>Neisseriales</taxon>
        <taxon>Neisseriaceae</taxon>
        <taxon>Crenobacter</taxon>
    </lineage>
</organism>
<feature type="short sequence motif" description="GXGXXG" evidence="4">
    <location>
        <begin position="18"/>
        <end position="23"/>
    </location>
</feature>
<name>A0ABT7XTE0_9NEIS</name>
<feature type="domain" description="PNPLA" evidence="5">
    <location>
        <begin position="14"/>
        <end position="213"/>
    </location>
</feature>
<feature type="active site" description="Proton acceptor" evidence="4">
    <location>
        <position position="200"/>
    </location>
</feature>
<dbReference type="SUPFAM" id="SSF52151">
    <property type="entry name" value="FabD/lysophospholipase-like"/>
    <property type="match status" value="1"/>
</dbReference>
<proteinExistence type="predicted"/>